<protein>
    <recommendedName>
        <fullName evidence="5">LppX_LprAFG lipoprotein</fullName>
    </recommendedName>
</protein>
<feature type="signal peptide" evidence="2">
    <location>
        <begin position="1"/>
        <end position="22"/>
    </location>
</feature>
<dbReference type="RefSeq" id="WP_019286979.1">
    <property type="nucleotide sequence ID" value="NZ_JAKRCV010000014.1"/>
</dbReference>
<dbReference type="EMBL" id="JAKRCV010000014">
    <property type="protein sequence ID" value="MCG7321566.1"/>
    <property type="molecule type" value="Genomic_DNA"/>
</dbReference>
<dbReference type="Proteomes" id="UP001521931">
    <property type="component" value="Unassembled WGS sequence"/>
</dbReference>
<evidence type="ECO:0000313" key="4">
    <source>
        <dbReference type="Proteomes" id="UP001521931"/>
    </source>
</evidence>
<comment type="caution">
    <text evidence="3">The sequence shown here is derived from an EMBL/GenBank/DDBJ whole genome shotgun (WGS) entry which is preliminary data.</text>
</comment>
<sequence length="400" mass="41295">MDTRSRIIAGLVAAPLAIGTLAACGAGTTGSDAKAAAAVGSDAKGAFFSAYDKTGDSKRQRVTTKLEASPDTIIKLASSMGSGSGGSTSTPSVSPKIAQLISGSSIVVDMQSTGAALKDETDPTKINTAMSWKTDSDLFNLRTAAQDTFVKLDLAKIADQTGAFSMADVQGALGQAPTWIKDAVNGKWVGFDKGTVEQLAKSSGGAAATTNPTQLTPDQTKQLTAAVKSNLDTNSTFTSEGDTVKVQVKIQPFLTQMFQDGKRIAPKQFTDQMVKDATKSLGEFKAGSVLAFDATIADGRFTAVKGDVMQVLNWFDETKAKDAKSKKELQDLKAKNLHLTLVSQISELDRDVTKPEGARMVTKAELEQLGGMGGSMGKSSSGSGSGSGSASAVPSAPAAG</sequence>
<organism evidence="3 4">
    <name type="scientific">Arsenicicoccus bolidensis</name>
    <dbReference type="NCBI Taxonomy" id="229480"/>
    <lineage>
        <taxon>Bacteria</taxon>
        <taxon>Bacillati</taxon>
        <taxon>Actinomycetota</taxon>
        <taxon>Actinomycetes</taxon>
        <taxon>Micrococcales</taxon>
        <taxon>Intrasporangiaceae</taxon>
        <taxon>Arsenicicoccus</taxon>
    </lineage>
</organism>
<evidence type="ECO:0000256" key="2">
    <source>
        <dbReference type="SAM" id="SignalP"/>
    </source>
</evidence>
<gene>
    <name evidence="3" type="ORF">MHL29_06605</name>
</gene>
<dbReference type="PROSITE" id="PS51257">
    <property type="entry name" value="PROKAR_LIPOPROTEIN"/>
    <property type="match status" value="1"/>
</dbReference>
<evidence type="ECO:0008006" key="5">
    <source>
        <dbReference type="Google" id="ProtNLM"/>
    </source>
</evidence>
<evidence type="ECO:0000313" key="3">
    <source>
        <dbReference type="EMBL" id="MCG7321566.1"/>
    </source>
</evidence>
<accession>A0ABS9Q107</accession>
<name>A0ABS9Q107_9MICO</name>
<feature type="chain" id="PRO_5046782397" description="LppX_LprAFG lipoprotein" evidence="2">
    <location>
        <begin position="23"/>
        <end position="400"/>
    </location>
</feature>
<proteinExistence type="predicted"/>
<evidence type="ECO:0000256" key="1">
    <source>
        <dbReference type="SAM" id="MobiDB-lite"/>
    </source>
</evidence>
<keyword evidence="2" id="KW-0732">Signal</keyword>
<reference evidence="3 4" key="1">
    <citation type="submission" date="2022-02" db="EMBL/GenBank/DDBJ databases">
        <title>Uncovering new skin microbiome diversity through culturing and metagenomics.</title>
        <authorList>
            <person name="Conlan S."/>
            <person name="Deming C."/>
            <person name="Nisc Comparative Sequencing Program N."/>
            <person name="Segre J.A."/>
        </authorList>
    </citation>
    <scope>NUCLEOTIDE SEQUENCE [LARGE SCALE GENOMIC DNA]</scope>
    <source>
        <strain evidence="3 4">ACRQZ</strain>
    </source>
</reference>
<feature type="region of interest" description="Disordered" evidence="1">
    <location>
        <begin position="366"/>
        <end position="400"/>
    </location>
</feature>
<keyword evidence="4" id="KW-1185">Reference proteome</keyword>
<feature type="compositionally biased region" description="Low complexity" evidence="1">
    <location>
        <begin position="377"/>
        <end position="400"/>
    </location>
</feature>